<evidence type="ECO:0000313" key="3">
    <source>
        <dbReference type="Proteomes" id="UP001165122"/>
    </source>
</evidence>
<sequence>MGTTLTMSVIVVVGTLLPLLLDPTNKLLTIQGLTICFGLAVCGLSFWAAAVALKRKDIDEENASKIEMKKVNAAAVVDVVDVVDVEAVTVKSQTPFPNSPNPPTRRLAVVLPPTYSTFYKVMVCCISGILCTMLQFAFVFSSPLRTIAEETHSLSPVRSAGITFIFAITICPIPNILIPLYTLKKNNTLASFTSSPHAKSNLLKCILIMSTPWVIQSHLYGLAANSLLGDYGDAIGWPLLIVTTNVTGLIIGWRVLGEWKEASEGTIKCIVGSIGFSILGLGIVSAGGFV</sequence>
<dbReference type="OrthoDB" id="200689at2759"/>
<evidence type="ECO:0000256" key="1">
    <source>
        <dbReference type="SAM" id="Phobius"/>
    </source>
</evidence>
<feature type="transmembrane region" description="Helical" evidence="1">
    <location>
        <begin position="235"/>
        <end position="257"/>
    </location>
</feature>
<keyword evidence="1" id="KW-0812">Transmembrane</keyword>
<evidence type="ECO:0000313" key="2">
    <source>
        <dbReference type="EMBL" id="GMI04258.1"/>
    </source>
</evidence>
<accession>A0A9W7CEF6</accession>
<dbReference type="EMBL" id="BRXW01000071">
    <property type="protein sequence ID" value="GMI04258.1"/>
    <property type="molecule type" value="Genomic_DNA"/>
</dbReference>
<protein>
    <submittedName>
        <fullName evidence="2">Uncharacterized protein</fullName>
    </submittedName>
</protein>
<keyword evidence="1" id="KW-0472">Membrane</keyword>
<keyword evidence="3" id="KW-1185">Reference proteome</keyword>
<dbReference type="AlphaFoldDB" id="A0A9W7CEF6"/>
<organism evidence="2 3">
    <name type="scientific">Triparma laevis f. longispina</name>
    <dbReference type="NCBI Taxonomy" id="1714387"/>
    <lineage>
        <taxon>Eukaryota</taxon>
        <taxon>Sar</taxon>
        <taxon>Stramenopiles</taxon>
        <taxon>Ochrophyta</taxon>
        <taxon>Bolidophyceae</taxon>
        <taxon>Parmales</taxon>
        <taxon>Triparmaceae</taxon>
        <taxon>Triparma</taxon>
    </lineage>
</organism>
<proteinExistence type="predicted"/>
<feature type="transmembrane region" description="Helical" evidence="1">
    <location>
        <begin position="269"/>
        <end position="289"/>
    </location>
</feature>
<keyword evidence="1" id="KW-1133">Transmembrane helix</keyword>
<feature type="transmembrane region" description="Helical" evidence="1">
    <location>
        <begin position="5"/>
        <end position="21"/>
    </location>
</feature>
<feature type="transmembrane region" description="Helical" evidence="1">
    <location>
        <begin position="27"/>
        <end position="53"/>
    </location>
</feature>
<gene>
    <name evidence="2" type="ORF">TrLO_g11509</name>
</gene>
<dbReference type="Proteomes" id="UP001165122">
    <property type="component" value="Unassembled WGS sequence"/>
</dbReference>
<comment type="caution">
    <text evidence="2">The sequence shown here is derived from an EMBL/GenBank/DDBJ whole genome shotgun (WGS) entry which is preliminary data.</text>
</comment>
<name>A0A9W7CEF6_9STRA</name>
<reference evidence="3" key="1">
    <citation type="journal article" date="2023" name="Commun. Biol.">
        <title>Genome analysis of Parmales, the sister group of diatoms, reveals the evolutionary specialization of diatoms from phago-mixotrophs to photoautotrophs.</title>
        <authorList>
            <person name="Ban H."/>
            <person name="Sato S."/>
            <person name="Yoshikawa S."/>
            <person name="Yamada K."/>
            <person name="Nakamura Y."/>
            <person name="Ichinomiya M."/>
            <person name="Sato N."/>
            <person name="Blanc-Mathieu R."/>
            <person name="Endo H."/>
            <person name="Kuwata A."/>
            <person name="Ogata H."/>
        </authorList>
    </citation>
    <scope>NUCLEOTIDE SEQUENCE [LARGE SCALE GENOMIC DNA]</scope>
    <source>
        <strain evidence="3">NIES 3700</strain>
    </source>
</reference>
<feature type="transmembrane region" description="Helical" evidence="1">
    <location>
        <begin position="121"/>
        <end position="140"/>
    </location>
</feature>
<feature type="transmembrane region" description="Helical" evidence="1">
    <location>
        <begin position="160"/>
        <end position="181"/>
    </location>
</feature>
<feature type="transmembrane region" description="Helical" evidence="1">
    <location>
        <begin position="202"/>
        <end position="223"/>
    </location>
</feature>